<sequence length="58" mass="5730">MALNRTALSIAILVVTVIAIGWLIMSPSQNDPAGGTAGTPSAQSPTTPNNPGPTTGAQ</sequence>
<feature type="compositionally biased region" description="Low complexity" evidence="1">
    <location>
        <begin position="45"/>
        <end position="58"/>
    </location>
</feature>
<name>A0AA43ZF89_9HYPH</name>
<feature type="transmembrane region" description="Helical" evidence="2">
    <location>
        <begin position="7"/>
        <end position="25"/>
    </location>
</feature>
<evidence type="ECO:0000313" key="3">
    <source>
        <dbReference type="EMBL" id="NHT75863.1"/>
    </source>
</evidence>
<dbReference type="EMBL" id="JAANCM010000003">
    <property type="protein sequence ID" value="NHT75863.1"/>
    <property type="molecule type" value="Genomic_DNA"/>
</dbReference>
<protein>
    <submittedName>
        <fullName evidence="3">Uncharacterized protein</fullName>
    </submittedName>
</protein>
<keyword evidence="2" id="KW-1133">Transmembrane helix</keyword>
<feature type="region of interest" description="Disordered" evidence="1">
    <location>
        <begin position="29"/>
        <end position="58"/>
    </location>
</feature>
<dbReference type="AlphaFoldDB" id="A0AA43ZF89"/>
<keyword evidence="4" id="KW-1185">Reference proteome</keyword>
<keyword evidence="2" id="KW-0472">Membrane</keyword>
<keyword evidence="2" id="KW-0812">Transmembrane</keyword>
<dbReference type="Proteomes" id="UP001155840">
    <property type="component" value="Unassembled WGS sequence"/>
</dbReference>
<evidence type="ECO:0000313" key="4">
    <source>
        <dbReference type="Proteomes" id="UP001155840"/>
    </source>
</evidence>
<reference evidence="3" key="1">
    <citation type="submission" date="2020-03" db="EMBL/GenBank/DDBJ databases">
        <title>Ferranicluibacter endophyticum gen. nov., sp. nov., a new genus isolated from Rubus ulmifolius Schott. stem.</title>
        <authorList>
            <person name="Roca-Couso R."/>
            <person name="Flores-Felix J.D."/>
            <person name="Igual J.M."/>
            <person name="Rivas R."/>
        </authorList>
    </citation>
    <scope>NUCLEOTIDE SEQUENCE</scope>
    <source>
        <strain evidence="3">CRRU44</strain>
    </source>
</reference>
<organism evidence="3 4">
    <name type="scientific">Ferranicluibacter rubi</name>
    <dbReference type="NCBI Taxonomy" id="2715133"/>
    <lineage>
        <taxon>Bacteria</taxon>
        <taxon>Pseudomonadati</taxon>
        <taxon>Pseudomonadota</taxon>
        <taxon>Alphaproteobacteria</taxon>
        <taxon>Hyphomicrobiales</taxon>
        <taxon>Rhizobiaceae</taxon>
        <taxon>Ferranicluibacter</taxon>
    </lineage>
</organism>
<evidence type="ECO:0000256" key="2">
    <source>
        <dbReference type="SAM" id="Phobius"/>
    </source>
</evidence>
<proteinExistence type="predicted"/>
<gene>
    <name evidence="3" type="ORF">G8E10_08900</name>
</gene>
<accession>A0AA43ZF89</accession>
<dbReference type="RefSeq" id="WP_165910641.1">
    <property type="nucleotide sequence ID" value="NZ_JAANCM010000003.1"/>
</dbReference>
<comment type="caution">
    <text evidence="3">The sequence shown here is derived from an EMBL/GenBank/DDBJ whole genome shotgun (WGS) entry which is preliminary data.</text>
</comment>
<evidence type="ECO:0000256" key="1">
    <source>
        <dbReference type="SAM" id="MobiDB-lite"/>
    </source>
</evidence>